<dbReference type="RefSeq" id="WP_208252827.1">
    <property type="nucleotide sequence ID" value="NZ_JAGEPF010000056.1"/>
</dbReference>
<keyword evidence="3" id="KW-1185">Reference proteome</keyword>
<evidence type="ECO:0000313" key="3">
    <source>
        <dbReference type="Proteomes" id="UP000680206"/>
    </source>
</evidence>
<gene>
    <name evidence="2" type="ORF">J4709_51335</name>
</gene>
<dbReference type="PROSITE" id="PS51257">
    <property type="entry name" value="PROKAR_LIPOPROTEIN"/>
    <property type="match status" value="1"/>
</dbReference>
<reference evidence="2 3" key="1">
    <citation type="submission" date="2021-03" db="EMBL/GenBank/DDBJ databases">
        <title>Actinomadura violae sp. nov., isolated from lichen in Thailand.</title>
        <authorList>
            <person name="Kanchanasin P."/>
            <person name="Saeng-In P."/>
            <person name="Phongsopitanun W."/>
            <person name="Yuki M."/>
            <person name="Kudo T."/>
            <person name="Ohkuma M."/>
            <person name="Tanasupawat S."/>
        </authorList>
    </citation>
    <scope>NUCLEOTIDE SEQUENCE [LARGE SCALE GENOMIC DNA]</scope>
    <source>
        <strain evidence="2 3">LCR2-06</strain>
    </source>
</reference>
<evidence type="ECO:0000313" key="2">
    <source>
        <dbReference type="EMBL" id="MBO2465981.1"/>
    </source>
</evidence>
<sequence>MLRMLPLVVTSVLFALTACGGAEHPKSPSAASAKPTASSSKDGIVLIRDADGSTTTYREVVENIKQGSIEEAGEPAEWHSFCERVISTGRLEGAQFPAGEDLAIEACKKGLEARRQQENNAIQPADTPKEQKFVLVDTTTGATTTYTQLVQKIAKGQRVTDDEIPDAGGDCRSLLTHLITYADVDFPNGDELFIEACEAGEKMK</sequence>
<comment type="caution">
    <text evidence="2">The sequence shown here is derived from an EMBL/GenBank/DDBJ whole genome shotgun (WGS) entry which is preliminary data.</text>
</comment>
<evidence type="ECO:0000256" key="1">
    <source>
        <dbReference type="SAM" id="SignalP"/>
    </source>
</evidence>
<dbReference type="Proteomes" id="UP000680206">
    <property type="component" value="Unassembled WGS sequence"/>
</dbReference>
<protein>
    <recommendedName>
        <fullName evidence="4">Lipoprotein</fullName>
    </recommendedName>
</protein>
<dbReference type="EMBL" id="JAGEPF010000056">
    <property type="protein sequence ID" value="MBO2465981.1"/>
    <property type="molecule type" value="Genomic_DNA"/>
</dbReference>
<accession>A0ABS3SAT7</accession>
<evidence type="ECO:0008006" key="4">
    <source>
        <dbReference type="Google" id="ProtNLM"/>
    </source>
</evidence>
<keyword evidence="1" id="KW-0732">Signal</keyword>
<feature type="chain" id="PRO_5047290324" description="Lipoprotein" evidence="1">
    <location>
        <begin position="21"/>
        <end position="204"/>
    </location>
</feature>
<proteinExistence type="predicted"/>
<name>A0ABS3SAT7_9ACTN</name>
<feature type="signal peptide" evidence="1">
    <location>
        <begin position="1"/>
        <end position="20"/>
    </location>
</feature>
<organism evidence="2 3">
    <name type="scientific">Actinomadura violacea</name>
    <dbReference type="NCBI Taxonomy" id="2819934"/>
    <lineage>
        <taxon>Bacteria</taxon>
        <taxon>Bacillati</taxon>
        <taxon>Actinomycetota</taxon>
        <taxon>Actinomycetes</taxon>
        <taxon>Streptosporangiales</taxon>
        <taxon>Thermomonosporaceae</taxon>
        <taxon>Actinomadura</taxon>
    </lineage>
</organism>